<dbReference type="EMBL" id="CP020918">
    <property type="protein sequence ID" value="AWG22879.1"/>
    <property type="molecule type" value="Genomic_DNA"/>
</dbReference>
<dbReference type="AlphaFoldDB" id="A0A2S1LGP2"/>
<name>A0A2S1LGP2_9FLAO</name>
<evidence type="ECO:0000313" key="2">
    <source>
        <dbReference type="Proteomes" id="UP000244527"/>
    </source>
</evidence>
<dbReference type="KEGG" id="ffa:FFWV33_15775"/>
<proteinExistence type="predicted"/>
<reference evidence="1 2" key="1">
    <citation type="submission" date="2017-04" db="EMBL/GenBank/DDBJ databases">
        <title>Compelte genome sequence of WV33.</title>
        <authorList>
            <person name="Lee P.C."/>
        </authorList>
    </citation>
    <scope>NUCLEOTIDE SEQUENCE [LARGE SCALE GENOMIC DNA]</scope>
    <source>
        <strain evidence="1 2">WV33</strain>
    </source>
</reference>
<evidence type="ECO:0000313" key="1">
    <source>
        <dbReference type="EMBL" id="AWG22879.1"/>
    </source>
</evidence>
<dbReference type="Proteomes" id="UP000244527">
    <property type="component" value="Chromosome"/>
</dbReference>
<accession>A0A2S1LGP2</accession>
<gene>
    <name evidence="1" type="ORF">FFWV33_15775</name>
</gene>
<organism evidence="1 2">
    <name type="scientific">Flavobacterium faecale</name>
    <dbReference type="NCBI Taxonomy" id="1355330"/>
    <lineage>
        <taxon>Bacteria</taxon>
        <taxon>Pseudomonadati</taxon>
        <taxon>Bacteroidota</taxon>
        <taxon>Flavobacteriia</taxon>
        <taxon>Flavobacteriales</taxon>
        <taxon>Flavobacteriaceae</taxon>
        <taxon>Flavobacterium</taxon>
    </lineage>
</organism>
<keyword evidence="2" id="KW-1185">Reference proteome</keyword>
<sequence length="306" mass="34449">MVFLVPICFISCNSDVEDSITQVQPSISLILMEGEGGSVEVSFTNGDWNITGVNNSDGDVKISGNSYSIDNKLVIENYMLSLEGLGRIEAFGGSKGFVISRNTPTSLNVKLNENSSGEDFNFTVDLQSANESKKITVKQMKSQGYNFKSIEYILKQNDGDSLFIRNGEGYKFSVSSPQEFSFSPFTGVEINRKTYFTSDEKDAFVWLKNNSIKVEVPSSIDNKYIHTDNEEVYTDLTTISNYELDQKDIVKISSGESEFYTEIQFRKRTVSYILYLTNKRTGGEKKIEGKWVEIAPTGDYDIIWKN</sequence>
<protein>
    <submittedName>
        <fullName evidence="1">Uncharacterized protein</fullName>
    </submittedName>
</protein>